<protein>
    <recommendedName>
        <fullName evidence="4">Secreted protein</fullName>
    </recommendedName>
</protein>
<accession>A0A921QAQ0</accession>
<dbReference type="AlphaFoldDB" id="A0A921QAQ0"/>
<keyword evidence="1" id="KW-0732">Signal</keyword>
<feature type="signal peptide" evidence="1">
    <location>
        <begin position="1"/>
        <end position="27"/>
    </location>
</feature>
<name>A0A921QAQ0_SORBI</name>
<reference evidence="2" key="2">
    <citation type="submission" date="2020-10" db="EMBL/GenBank/DDBJ databases">
        <authorList>
            <person name="Cooper E.A."/>
            <person name="Brenton Z.W."/>
            <person name="Flinn B.S."/>
            <person name="Jenkins J."/>
            <person name="Shu S."/>
            <person name="Flowers D."/>
            <person name="Luo F."/>
            <person name="Wang Y."/>
            <person name="Xia P."/>
            <person name="Barry K."/>
            <person name="Daum C."/>
            <person name="Lipzen A."/>
            <person name="Yoshinaga Y."/>
            <person name="Schmutz J."/>
            <person name="Saski C."/>
            <person name="Vermerris W."/>
            <person name="Kresovich S."/>
        </authorList>
    </citation>
    <scope>NUCLEOTIDE SEQUENCE</scope>
</reference>
<proteinExistence type="predicted"/>
<evidence type="ECO:0000256" key="1">
    <source>
        <dbReference type="SAM" id="SignalP"/>
    </source>
</evidence>
<evidence type="ECO:0000313" key="3">
    <source>
        <dbReference type="Proteomes" id="UP000807115"/>
    </source>
</evidence>
<gene>
    <name evidence="2" type="ORF">BDA96_09G032000</name>
</gene>
<organism evidence="2 3">
    <name type="scientific">Sorghum bicolor</name>
    <name type="common">Sorghum</name>
    <name type="synonym">Sorghum vulgare</name>
    <dbReference type="NCBI Taxonomy" id="4558"/>
    <lineage>
        <taxon>Eukaryota</taxon>
        <taxon>Viridiplantae</taxon>
        <taxon>Streptophyta</taxon>
        <taxon>Embryophyta</taxon>
        <taxon>Tracheophyta</taxon>
        <taxon>Spermatophyta</taxon>
        <taxon>Magnoliopsida</taxon>
        <taxon>Liliopsida</taxon>
        <taxon>Poales</taxon>
        <taxon>Poaceae</taxon>
        <taxon>PACMAD clade</taxon>
        <taxon>Panicoideae</taxon>
        <taxon>Andropogonodae</taxon>
        <taxon>Andropogoneae</taxon>
        <taxon>Sorghinae</taxon>
        <taxon>Sorghum</taxon>
    </lineage>
</organism>
<comment type="caution">
    <text evidence="2">The sequence shown here is derived from an EMBL/GenBank/DDBJ whole genome shotgun (WGS) entry which is preliminary data.</text>
</comment>
<sequence>MKEYNSLRIHGWLLSAVWNLCSRLVQIETSCGSTAVHQHMQKHQGDGAPDECSAISKQQKQIKKLSRCKSETKCDGEGKLFIHFFKIKSTHHCSNSVSNN</sequence>
<reference evidence="2" key="1">
    <citation type="journal article" date="2019" name="BMC Genomics">
        <title>A new reference genome for Sorghum bicolor reveals high levels of sequence similarity between sweet and grain genotypes: implications for the genetics of sugar metabolism.</title>
        <authorList>
            <person name="Cooper E.A."/>
            <person name="Brenton Z.W."/>
            <person name="Flinn B.S."/>
            <person name="Jenkins J."/>
            <person name="Shu S."/>
            <person name="Flowers D."/>
            <person name="Luo F."/>
            <person name="Wang Y."/>
            <person name="Xia P."/>
            <person name="Barry K."/>
            <person name="Daum C."/>
            <person name="Lipzen A."/>
            <person name="Yoshinaga Y."/>
            <person name="Schmutz J."/>
            <person name="Saski C."/>
            <person name="Vermerris W."/>
            <person name="Kresovich S."/>
        </authorList>
    </citation>
    <scope>NUCLEOTIDE SEQUENCE</scope>
</reference>
<feature type="chain" id="PRO_5037254083" description="Secreted protein" evidence="1">
    <location>
        <begin position="28"/>
        <end position="100"/>
    </location>
</feature>
<dbReference type="EMBL" id="CM027688">
    <property type="protein sequence ID" value="KAG0516771.1"/>
    <property type="molecule type" value="Genomic_DNA"/>
</dbReference>
<evidence type="ECO:0000313" key="2">
    <source>
        <dbReference type="EMBL" id="KAG0516771.1"/>
    </source>
</evidence>
<dbReference type="Proteomes" id="UP000807115">
    <property type="component" value="Chromosome 9"/>
</dbReference>
<evidence type="ECO:0008006" key="4">
    <source>
        <dbReference type="Google" id="ProtNLM"/>
    </source>
</evidence>